<evidence type="ECO:0000259" key="1">
    <source>
        <dbReference type="Pfam" id="PF18029"/>
    </source>
</evidence>
<dbReference type="InterPro" id="IPR041581">
    <property type="entry name" value="Glyoxalase_6"/>
</dbReference>
<accession>A0A4R2H1K7</accession>
<dbReference type="AlphaFoldDB" id="A0A4R2H1K7"/>
<evidence type="ECO:0000313" key="2">
    <source>
        <dbReference type="EMBL" id="TCO16853.1"/>
    </source>
</evidence>
<protein>
    <recommendedName>
        <fullName evidence="1">Glyoxalase-like domain-containing protein</fullName>
    </recommendedName>
</protein>
<dbReference type="InterPro" id="IPR029068">
    <property type="entry name" value="Glyas_Bleomycin-R_OHBP_Dase"/>
</dbReference>
<dbReference type="PANTHER" id="PTHR35908">
    <property type="entry name" value="HYPOTHETICAL FUSION PROTEIN"/>
    <property type="match status" value="1"/>
</dbReference>
<reference evidence="2 3" key="1">
    <citation type="journal article" date="2015" name="Stand. Genomic Sci.">
        <title>Genomic Encyclopedia of Bacterial and Archaeal Type Strains, Phase III: the genomes of soil and plant-associated and newly described type strains.</title>
        <authorList>
            <person name="Whitman W.B."/>
            <person name="Woyke T."/>
            <person name="Klenk H.P."/>
            <person name="Zhou Y."/>
            <person name="Lilburn T.G."/>
            <person name="Beck B.J."/>
            <person name="De Vos P."/>
            <person name="Vandamme P."/>
            <person name="Eisen J.A."/>
            <person name="Garrity G."/>
            <person name="Hugenholtz P."/>
            <person name="Kyrpides N.C."/>
        </authorList>
    </citation>
    <scope>NUCLEOTIDE SEQUENCE [LARGE SCALE GENOMIC DNA]</scope>
    <source>
        <strain evidence="2 3">VKM Ac-2572</strain>
    </source>
</reference>
<organism evidence="2 3">
    <name type="scientific">Kribbella steppae</name>
    <dbReference type="NCBI Taxonomy" id="2512223"/>
    <lineage>
        <taxon>Bacteria</taxon>
        <taxon>Bacillati</taxon>
        <taxon>Actinomycetota</taxon>
        <taxon>Actinomycetes</taxon>
        <taxon>Propionibacteriales</taxon>
        <taxon>Kribbellaceae</taxon>
        <taxon>Kribbella</taxon>
    </lineage>
</organism>
<name>A0A4R2H1K7_9ACTN</name>
<comment type="caution">
    <text evidence="2">The sequence shown here is derived from an EMBL/GenBank/DDBJ whole genome shotgun (WGS) entry which is preliminary data.</text>
</comment>
<feature type="domain" description="Glyoxalase-like" evidence="1">
    <location>
        <begin position="3"/>
        <end position="108"/>
    </location>
</feature>
<keyword evidence="3" id="KW-1185">Reference proteome</keyword>
<dbReference type="PANTHER" id="PTHR35908:SF1">
    <property type="entry name" value="CONSERVED PROTEIN"/>
    <property type="match status" value="1"/>
</dbReference>
<dbReference type="SUPFAM" id="SSF54593">
    <property type="entry name" value="Glyoxalase/Bleomycin resistance protein/Dihydroxybiphenyl dioxygenase"/>
    <property type="match status" value="1"/>
</dbReference>
<dbReference type="Pfam" id="PF18029">
    <property type="entry name" value="Glyoxalase_6"/>
    <property type="match status" value="1"/>
</dbReference>
<dbReference type="Gene3D" id="3.10.180.10">
    <property type="entry name" value="2,3-Dihydroxybiphenyl 1,2-Dioxygenase, domain 1"/>
    <property type="match status" value="1"/>
</dbReference>
<dbReference type="CDD" id="cd06587">
    <property type="entry name" value="VOC"/>
    <property type="match status" value="1"/>
</dbReference>
<gene>
    <name evidence="2" type="ORF">EV652_11942</name>
</gene>
<evidence type="ECO:0000313" key="3">
    <source>
        <dbReference type="Proteomes" id="UP000294508"/>
    </source>
</evidence>
<dbReference type="Proteomes" id="UP000294508">
    <property type="component" value="Unassembled WGS sequence"/>
</dbReference>
<dbReference type="EMBL" id="SLWN01000019">
    <property type="protein sequence ID" value="TCO16853.1"/>
    <property type="molecule type" value="Genomic_DNA"/>
</dbReference>
<sequence length="109" mass="11853">MNVTVDCDVSPGAVARWWATALAAKLDGDWGTAARVNLPADGAPRLLFIQVPEPKHGKNRVHLDLLADDRDTEVERLTGLGATVVARHDEAGESWTVMQDPYGNEFCVN</sequence>
<proteinExistence type="predicted"/>